<dbReference type="Proteomes" id="UP000281553">
    <property type="component" value="Unassembled WGS sequence"/>
</dbReference>
<proteinExistence type="predicted"/>
<evidence type="ECO:0000313" key="2">
    <source>
        <dbReference type="EMBL" id="VDN35535.1"/>
    </source>
</evidence>
<keyword evidence="3" id="KW-1185">Reference proteome</keyword>
<accession>A0A3P7MZY8</accession>
<gene>
    <name evidence="2" type="ORF">DILT_LOCUS16803</name>
</gene>
<feature type="region of interest" description="Disordered" evidence="1">
    <location>
        <begin position="124"/>
        <end position="255"/>
    </location>
</feature>
<dbReference type="EMBL" id="UYRU01087240">
    <property type="protein sequence ID" value="VDN35535.1"/>
    <property type="molecule type" value="Genomic_DNA"/>
</dbReference>
<name>A0A3P7MZY8_DIBLA</name>
<feature type="compositionally biased region" description="Basic and acidic residues" evidence="1">
    <location>
        <begin position="1"/>
        <end position="11"/>
    </location>
</feature>
<dbReference type="OrthoDB" id="6248854at2759"/>
<sequence length="392" mass="41183">MGKPQTSDKRRGPVSAEHPSLTISEATISARKGNKPKVLRSPVSPTIAQTSPRPARQSGSGLRTRQPSPPPKLVVRKSDNSSYIAELASTDISNVGAAVTVEGKPRSGLPKNSKKLRELSYLVPPAPSNVTSKPASAVLSSSLASKSSKRPGMKEARASMASQKFEPEGGDSDTRGTVNNGVRDPSAAQSAVSHPESQSTSRVKPRAGTDPSIQERLDSTERHSKEEVLVAASDPPSSEKLAALRKRTSKSSTAAFRRRFSGKLTPSTKETSMMSPIMSCTSDPRLTASADVSAGAVCQGVHGSPRDLIPVSVAPEITAGRTSHVDMTTSVELPPSENLLCPSPLTDSLLEPAISNQPVLDASIECLPTSSHAHTSLPEMEPAIQSAKLPSE</sequence>
<feature type="region of interest" description="Disordered" evidence="1">
    <location>
        <begin position="1"/>
        <end position="79"/>
    </location>
</feature>
<feature type="compositionally biased region" description="Basic and acidic residues" evidence="1">
    <location>
        <begin position="213"/>
        <end position="228"/>
    </location>
</feature>
<organism evidence="2 3">
    <name type="scientific">Dibothriocephalus latus</name>
    <name type="common">Fish tapeworm</name>
    <name type="synonym">Diphyllobothrium latum</name>
    <dbReference type="NCBI Taxonomy" id="60516"/>
    <lineage>
        <taxon>Eukaryota</taxon>
        <taxon>Metazoa</taxon>
        <taxon>Spiralia</taxon>
        <taxon>Lophotrochozoa</taxon>
        <taxon>Platyhelminthes</taxon>
        <taxon>Cestoda</taxon>
        <taxon>Eucestoda</taxon>
        <taxon>Diphyllobothriidea</taxon>
        <taxon>Diphyllobothriidae</taxon>
        <taxon>Dibothriocephalus</taxon>
    </lineage>
</organism>
<feature type="compositionally biased region" description="Low complexity" evidence="1">
    <location>
        <begin position="132"/>
        <end position="146"/>
    </location>
</feature>
<feature type="compositionally biased region" description="Polar residues" evidence="1">
    <location>
        <begin position="43"/>
        <end position="66"/>
    </location>
</feature>
<feature type="non-terminal residue" evidence="2">
    <location>
        <position position="392"/>
    </location>
</feature>
<reference evidence="2 3" key="1">
    <citation type="submission" date="2018-11" db="EMBL/GenBank/DDBJ databases">
        <authorList>
            <consortium name="Pathogen Informatics"/>
        </authorList>
    </citation>
    <scope>NUCLEOTIDE SEQUENCE [LARGE SCALE GENOMIC DNA]</scope>
</reference>
<evidence type="ECO:0000256" key="1">
    <source>
        <dbReference type="SAM" id="MobiDB-lite"/>
    </source>
</evidence>
<evidence type="ECO:0000313" key="3">
    <source>
        <dbReference type="Proteomes" id="UP000281553"/>
    </source>
</evidence>
<dbReference type="AlphaFoldDB" id="A0A3P7MZY8"/>
<feature type="region of interest" description="Disordered" evidence="1">
    <location>
        <begin position="372"/>
        <end position="392"/>
    </location>
</feature>
<protein>
    <submittedName>
        <fullName evidence="2">Uncharacterized protein</fullName>
    </submittedName>
</protein>
<feature type="compositionally biased region" description="Polar residues" evidence="1">
    <location>
        <begin position="187"/>
        <end position="202"/>
    </location>
</feature>